<name>A0A9C6X8Q7_FRAOC</name>
<dbReference type="KEGG" id="foc:127751565"/>
<gene>
    <name evidence="3" type="primary">LOC127751565</name>
</gene>
<keyword evidence="2" id="KW-1185">Reference proteome</keyword>
<keyword evidence="1" id="KW-0812">Transmembrane</keyword>
<keyword evidence="1" id="KW-1133">Transmembrane helix</keyword>
<keyword evidence="1" id="KW-0472">Membrane</keyword>
<dbReference type="GeneID" id="127751565"/>
<dbReference type="Proteomes" id="UP000504606">
    <property type="component" value="Unplaced"/>
</dbReference>
<accession>A0A9C6X8Q7</accession>
<proteinExistence type="predicted"/>
<protein>
    <submittedName>
        <fullName evidence="3">Uncharacterized protein LOC127751565</fullName>
    </submittedName>
</protein>
<evidence type="ECO:0000256" key="1">
    <source>
        <dbReference type="SAM" id="Phobius"/>
    </source>
</evidence>
<organism evidence="2 3">
    <name type="scientific">Frankliniella occidentalis</name>
    <name type="common">Western flower thrips</name>
    <name type="synonym">Euthrips occidentalis</name>
    <dbReference type="NCBI Taxonomy" id="133901"/>
    <lineage>
        <taxon>Eukaryota</taxon>
        <taxon>Metazoa</taxon>
        <taxon>Ecdysozoa</taxon>
        <taxon>Arthropoda</taxon>
        <taxon>Hexapoda</taxon>
        <taxon>Insecta</taxon>
        <taxon>Pterygota</taxon>
        <taxon>Neoptera</taxon>
        <taxon>Paraneoptera</taxon>
        <taxon>Thysanoptera</taxon>
        <taxon>Terebrantia</taxon>
        <taxon>Thripoidea</taxon>
        <taxon>Thripidae</taxon>
        <taxon>Frankliniella</taxon>
    </lineage>
</organism>
<feature type="transmembrane region" description="Helical" evidence="1">
    <location>
        <begin position="20"/>
        <end position="44"/>
    </location>
</feature>
<dbReference type="RefSeq" id="XP_052131254.1">
    <property type="nucleotide sequence ID" value="XM_052275294.1"/>
</dbReference>
<reference evidence="3" key="1">
    <citation type="submission" date="2025-08" db="UniProtKB">
        <authorList>
            <consortium name="RefSeq"/>
        </authorList>
    </citation>
    <scope>IDENTIFICATION</scope>
    <source>
        <tissue evidence="3">Whole organism</tissue>
    </source>
</reference>
<evidence type="ECO:0000313" key="3">
    <source>
        <dbReference type="RefSeq" id="XP_052131254.1"/>
    </source>
</evidence>
<sequence>MVHSIDVVATDPTFWVTPRLAGAMHVMILAVFAFGAVLPIGVAIMRSKSTEAYEAVFHKFKDLGLDARTVITYWGRKGWRNAYPKCKIYRCMWHFVRTLGYPSLLSMTMVRNLSPRNSSNFLSGMASSMSCPPWHPSSNGLAERTVRSVKDLLPRFHEGDIHARVARVLHAMRIALRLQEAFFRRKSCSAAVYSDLH</sequence>
<dbReference type="AlphaFoldDB" id="A0A9C6X8Q7"/>
<evidence type="ECO:0000313" key="2">
    <source>
        <dbReference type="Proteomes" id="UP000504606"/>
    </source>
</evidence>
<dbReference type="OrthoDB" id="5978043at2759"/>